<dbReference type="RefSeq" id="WP_121098601.1">
    <property type="nucleotide sequence ID" value="NZ_RBII01000001.1"/>
</dbReference>
<evidence type="ECO:0000256" key="4">
    <source>
        <dbReference type="ARBA" id="ARBA00023136"/>
    </source>
</evidence>
<dbReference type="InterPro" id="IPR007016">
    <property type="entry name" value="O-antigen_ligase-rel_domated"/>
</dbReference>
<keyword evidence="8" id="KW-1185">Reference proteome</keyword>
<feature type="domain" description="O-antigen ligase-related" evidence="6">
    <location>
        <begin position="213"/>
        <end position="349"/>
    </location>
</feature>
<reference evidence="7 8" key="1">
    <citation type="submission" date="2018-10" db="EMBL/GenBank/DDBJ databases">
        <title>Genomic Encyclopedia of Type Strains, Phase IV (KMG-IV): sequencing the most valuable type-strain genomes for metagenomic binning, comparative biology and taxonomic classification.</title>
        <authorList>
            <person name="Goeker M."/>
        </authorList>
    </citation>
    <scope>NUCLEOTIDE SEQUENCE [LARGE SCALE GENOMIC DNA]</scope>
    <source>
        <strain evidence="7 8">DSM 22008</strain>
    </source>
</reference>
<dbReference type="Proteomes" id="UP000282211">
    <property type="component" value="Unassembled WGS sequence"/>
</dbReference>
<organism evidence="7 8">
    <name type="scientific">Litorimonas taeanensis</name>
    <dbReference type="NCBI Taxonomy" id="568099"/>
    <lineage>
        <taxon>Bacteria</taxon>
        <taxon>Pseudomonadati</taxon>
        <taxon>Pseudomonadota</taxon>
        <taxon>Alphaproteobacteria</taxon>
        <taxon>Maricaulales</taxon>
        <taxon>Robiginitomaculaceae</taxon>
    </lineage>
</organism>
<dbReference type="OrthoDB" id="4391260at2"/>
<evidence type="ECO:0000256" key="3">
    <source>
        <dbReference type="ARBA" id="ARBA00022989"/>
    </source>
</evidence>
<gene>
    <name evidence="7" type="ORF">DES40_0074</name>
</gene>
<keyword evidence="3 5" id="KW-1133">Transmembrane helix</keyword>
<proteinExistence type="predicted"/>
<accession>A0A420WIC0</accession>
<dbReference type="InParanoid" id="A0A420WIC0"/>
<dbReference type="PANTHER" id="PTHR37422:SF17">
    <property type="entry name" value="O-ANTIGEN LIGASE"/>
    <property type="match status" value="1"/>
</dbReference>
<feature type="transmembrane region" description="Helical" evidence="5">
    <location>
        <begin position="205"/>
        <end position="222"/>
    </location>
</feature>
<dbReference type="Pfam" id="PF04932">
    <property type="entry name" value="Wzy_C"/>
    <property type="match status" value="1"/>
</dbReference>
<feature type="transmembrane region" description="Helical" evidence="5">
    <location>
        <begin position="252"/>
        <end position="272"/>
    </location>
</feature>
<feature type="transmembrane region" description="Helical" evidence="5">
    <location>
        <begin position="85"/>
        <end position="104"/>
    </location>
</feature>
<comment type="subcellular location">
    <subcellularLocation>
        <location evidence="1">Membrane</location>
        <topology evidence="1">Multi-pass membrane protein</topology>
    </subcellularLocation>
</comment>
<keyword evidence="4 5" id="KW-0472">Membrane</keyword>
<keyword evidence="2 5" id="KW-0812">Transmembrane</keyword>
<evidence type="ECO:0000259" key="6">
    <source>
        <dbReference type="Pfam" id="PF04932"/>
    </source>
</evidence>
<comment type="caution">
    <text evidence="7">The sequence shown here is derived from an EMBL/GenBank/DDBJ whole genome shotgun (WGS) entry which is preliminary data.</text>
</comment>
<dbReference type="GO" id="GO:0016020">
    <property type="term" value="C:membrane"/>
    <property type="evidence" value="ECO:0007669"/>
    <property type="project" value="UniProtKB-SubCell"/>
</dbReference>
<protein>
    <submittedName>
        <fullName evidence="7">O-antigen ligase</fullName>
    </submittedName>
</protein>
<dbReference type="GO" id="GO:0016874">
    <property type="term" value="F:ligase activity"/>
    <property type="evidence" value="ECO:0007669"/>
    <property type="project" value="UniProtKB-KW"/>
</dbReference>
<evidence type="ECO:0000256" key="5">
    <source>
        <dbReference type="SAM" id="Phobius"/>
    </source>
</evidence>
<dbReference type="InterPro" id="IPR051533">
    <property type="entry name" value="WaaL-like"/>
</dbReference>
<feature type="transmembrane region" description="Helical" evidence="5">
    <location>
        <begin position="342"/>
        <end position="364"/>
    </location>
</feature>
<dbReference type="PANTHER" id="PTHR37422">
    <property type="entry name" value="TEICHURONIC ACID BIOSYNTHESIS PROTEIN TUAE"/>
    <property type="match status" value="1"/>
</dbReference>
<evidence type="ECO:0000256" key="1">
    <source>
        <dbReference type="ARBA" id="ARBA00004141"/>
    </source>
</evidence>
<evidence type="ECO:0000313" key="8">
    <source>
        <dbReference type="Proteomes" id="UP000282211"/>
    </source>
</evidence>
<evidence type="ECO:0000256" key="2">
    <source>
        <dbReference type="ARBA" id="ARBA00022692"/>
    </source>
</evidence>
<dbReference type="AlphaFoldDB" id="A0A420WIC0"/>
<keyword evidence="7" id="KW-0436">Ligase</keyword>
<feature type="transmembrane region" description="Helical" evidence="5">
    <location>
        <begin position="228"/>
        <end position="245"/>
    </location>
</feature>
<dbReference type="EMBL" id="RBII01000001">
    <property type="protein sequence ID" value="RKQ70774.1"/>
    <property type="molecule type" value="Genomic_DNA"/>
</dbReference>
<feature type="transmembrane region" description="Helical" evidence="5">
    <location>
        <begin position="140"/>
        <end position="158"/>
    </location>
</feature>
<name>A0A420WIC0_9PROT</name>
<sequence>MVNVPYTEHQIASRNHALFQVANAIVILTFIGLVVFASGAVVGLLFTNIDNPEIENPLTRFIWYPVYLLALLLSLPKLVHVLRMAAFSPIIILCVLYAGISMLWSEMPPLTLRRAIALMLTTYIGLTLAAWFSWARMVQIIAAAFLVIAIISFVLVVVDPGRAIMQEIHPGAWRGPFVEKNQLGGMMTKGLIAAMCAYALRPHRWWIWIPLGLLCFALVLLSTSKTSLMISLLSIGLFIFLKFYRTNPVLRIPLLFGLVSGTAIFVALLTLFPEAMFAVIGKDPSLTGRTDIWTLLSEAIERKFWLGYGYGVYWQEPLGPSYLVRQVLQWGVPTAHNGWIEIWLSCGVGIVVLFALHCFATLIMSLFSLKNGGRETYWVILLFVSYMGFSVSESAILQQNSLSWIMFVATCAKLFSMERDYRPLRDWERSQTAP</sequence>
<feature type="transmembrane region" description="Helical" evidence="5">
    <location>
        <begin position="24"/>
        <end position="49"/>
    </location>
</feature>
<feature type="transmembrane region" description="Helical" evidence="5">
    <location>
        <begin position="61"/>
        <end position="79"/>
    </location>
</feature>
<feature type="transmembrane region" description="Helical" evidence="5">
    <location>
        <begin position="116"/>
        <end position="134"/>
    </location>
</feature>
<evidence type="ECO:0000313" key="7">
    <source>
        <dbReference type="EMBL" id="RKQ70774.1"/>
    </source>
</evidence>
<feature type="transmembrane region" description="Helical" evidence="5">
    <location>
        <begin position="376"/>
        <end position="395"/>
    </location>
</feature>